<dbReference type="Proteomes" id="UP000254620">
    <property type="component" value="Unassembled WGS sequence"/>
</dbReference>
<dbReference type="EMBL" id="UFSW01000002">
    <property type="protein sequence ID" value="SUV40806.1"/>
    <property type="molecule type" value="Genomic_DNA"/>
</dbReference>
<gene>
    <name evidence="1" type="ORF">NCTC10926_02864</name>
</gene>
<proteinExistence type="predicted"/>
<name>A0A380Z3J4_AVIPA</name>
<sequence>MFANLKAQSWWAVRDRFYKTYRAIKFGDHYPSEELISLSSEISELDYLVAELLDLGVDYDNNGRVKVESKKK</sequence>
<protein>
    <submittedName>
        <fullName evidence="1">Uncharacterized protein</fullName>
    </submittedName>
</protein>
<dbReference type="Gene3D" id="3.30.420.240">
    <property type="match status" value="1"/>
</dbReference>
<accession>A0A380Z3J4</accession>
<dbReference type="AlphaFoldDB" id="A0A380Z3J4"/>
<evidence type="ECO:0000313" key="1">
    <source>
        <dbReference type="EMBL" id="SUV40806.1"/>
    </source>
</evidence>
<reference evidence="1 2" key="1">
    <citation type="submission" date="2018-06" db="EMBL/GenBank/DDBJ databases">
        <authorList>
            <consortium name="Pathogen Informatics"/>
            <person name="Doyle S."/>
        </authorList>
    </citation>
    <scope>NUCLEOTIDE SEQUENCE [LARGE SCALE GENOMIC DNA]</scope>
    <source>
        <strain evidence="1 2">NCTC10926</strain>
    </source>
</reference>
<evidence type="ECO:0000313" key="2">
    <source>
        <dbReference type="Proteomes" id="UP000254620"/>
    </source>
</evidence>
<dbReference type="RefSeq" id="WP_258866951.1">
    <property type="nucleotide sequence ID" value="NZ_UFSW01000002.1"/>
</dbReference>
<organism evidence="1 2">
    <name type="scientific">Avibacterium paragallinarum</name>
    <name type="common">Haemophilus gallinarum</name>
    <dbReference type="NCBI Taxonomy" id="728"/>
    <lineage>
        <taxon>Bacteria</taxon>
        <taxon>Pseudomonadati</taxon>
        <taxon>Pseudomonadota</taxon>
        <taxon>Gammaproteobacteria</taxon>
        <taxon>Pasteurellales</taxon>
        <taxon>Pasteurellaceae</taxon>
        <taxon>Avibacterium</taxon>
    </lineage>
</organism>